<sequence>MVFHMTLWLSAPHQCLKYVQMKMTFCAYQTVTAPASQIHGSVTASPTVTEMWMSRDVLQSSAIRTSSHATTAAYHRHSYVTETWIATTAKTRPLAQYSKLDLMNRSST</sequence>
<accession>A0A8W8LM82</accession>
<evidence type="ECO:0000313" key="1">
    <source>
        <dbReference type="EnsemblMetazoa" id="G2868.10:cds"/>
    </source>
</evidence>
<reference evidence="1" key="1">
    <citation type="submission" date="2022-08" db="UniProtKB">
        <authorList>
            <consortium name="EnsemblMetazoa"/>
        </authorList>
    </citation>
    <scope>IDENTIFICATION</scope>
    <source>
        <strain evidence="1">05x7-T-G4-1.051#20</strain>
    </source>
</reference>
<dbReference type="Proteomes" id="UP000005408">
    <property type="component" value="Unassembled WGS sequence"/>
</dbReference>
<keyword evidence="2" id="KW-1185">Reference proteome</keyword>
<name>A0A8W8LM82_MAGGI</name>
<dbReference type="AlphaFoldDB" id="A0A8W8LM82"/>
<dbReference type="EnsemblMetazoa" id="G2868.10">
    <property type="protein sequence ID" value="G2868.10:cds"/>
    <property type="gene ID" value="G2868"/>
</dbReference>
<proteinExistence type="predicted"/>
<protein>
    <submittedName>
        <fullName evidence="1">Uncharacterized protein</fullName>
    </submittedName>
</protein>
<organism evidence="1 2">
    <name type="scientific">Magallana gigas</name>
    <name type="common">Pacific oyster</name>
    <name type="synonym">Crassostrea gigas</name>
    <dbReference type="NCBI Taxonomy" id="29159"/>
    <lineage>
        <taxon>Eukaryota</taxon>
        <taxon>Metazoa</taxon>
        <taxon>Spiralia</taxon>
        <taxon>Lophotrochozoa</taxon>
        <taxon>Mollusca</taxon>
        <taxon>Bivalvia</taxon>
        <taxon>Autobranchia</taxon>
        <taxon>Pteriomorphia</taxon>
        <taxon>Ostreida</taxon>
        <taxon>Ostreoidea</taxon>
        <taxon>Ostreidae</taxon>
        <taxon>Magallana</taxon>
    </lineage>
</organism>
<evidence type="ECO:0000313" key="2">
    <source>
        <dbReference type="Proteomes" id="UP000005408"/>
    </source>
</evidence>